<dbReference type="InterPro" id="IPR046342">
    <property type="entry name" value="CBS_dom_sf"/>
</dbReference>
<feature type="domain" description="CBS" evidence="4">
    <location>
        <begin position="148"/>
        <end position="205"/>
    </location>
</feature>
<feature type="domain" description="CBS" evidence="4">
    <location>
        <begin position="15"/>
        <end position="75"/>
    </location>
</feature>
<gene>
    <name evidence="5" type="primary">SNF4_1</name>
    <name evidence="5" type="ORF">EC973_001537</name>
</gene>
<dbReference type="Proteomes" id="UP000605846">
    <property type="component" value="Unassembled WGS sequence"/>
</dbReference>
<dbReference type="SUPFAM" id="SSF54631">
    <property type="entry name" value="CBS-domain pair"/>
    <property type="match status" value="2"/>
</dbReference>
<dbReference type="AlphaFoldDB" id="A0A8H7BTI8"/>
<feature type="domain" description="CBS" evidence="4">
    <location>
        <begin position="215"/>
        <end position="274"/>
    </location>
</feature>
<keyword evidence="2 3" id="KW-0129">CBS domain</keyword>
<accession>A0A8H7BTI8</accession>
<dbReference type="PROSITE" id="PS51371">
    <property type="entry name" value="CBS"/>
    <property type="match status" value="3"/>
</dbReference>
<evidence type="ECO:0000313" key="5">
    <source>
        <dbReference type="EMBL" id="KAF7723865.1"/>
    </source>
</evidence>
<sequence>MRITELKPIDLSLAQSKPALIAVSPVVSIQTALNLMQTKKITSLPVFSHNGTKVVSIVNLFDILLYLLGDSSNKIQKDKFPLSDPVENTLRAFASGVHRSLVVDYNDESNNPWLLSQTDIIRHIGNHPECIEGLIDASQSISQVGFLQDKTLVTVPESQPALSVYHLMAEKNLGGMPIVDSQTGNFVDDLCLEDLPGANLEEIDQLVLPCGEYVMKTSRGHAETPTATADASLREILDTMVKKDTHRVWILQDKKVIGVVTMSDVIGRLCEKAY</sequence>
<keyword evidence="6" id="KW-1185">Reference proteome</keyword>
<evidence type="ECO:0000256" key="1">
    <source>
        <dbReference type="ARBA" id="ARBA00022737"/>
    </source>
</evidence>
<dbReference type="PANTHER" id="PTHR13780:SF128">
    <property type="entry name" value="CBS DOMAIN-CONTAINING PROTEIN"/>
    <property type="match status" value="1"/>
</dbReference>
<comment type="caution">
    <text evidence="5">The sequence shown here is derived from an EMBL/GenBank/DDBJ whole genome shotgun (WGS) entry which is preliminary data.</text>
</comment>
<dbReference type="CDD" id="cd02205">
    <property type="entry name" value="CBS_pair_SF"/>
    <property type="match status" value="1"/>
</dbReference>
<dbReference type="Gene3D" id="3.10.580.10">
    <property type="entry name" value="CBS-domain"/>
    <property type="match status" value="2"/>
</dbReference>
<dbReference type="PANTHER" id="PTHR13780">
    <property type="entry name" value="AMP-ACTIVATED PROTEIN KINASE, GAMMA REGULATORY SUBUNIT"/>
    <property type="match status" value="1"/>
</dbReference>
<name>A0A8H7BTI8_9FUNG</name>
<dbReference type="Pfam" id="PF00571">
    <property type="entry name" value="CBS"/>
    <property type="match status" value="3"/>
</dbReference>
<reference evidence="5" key="1">
    <citation type="submission" date="2020-01" db="EMBL/GenBank/DDBJ databases">
        <title>Genome Sequencing of Three Apophysomyces-Like Fungal Strains Confirms a Novel Fungal Genus in the Mucoromycota with divergent Burkholderia-like Endosymbiotic Bacteria.</title>
        <authorList>
            <person name="Stajich J.E."/>
            <person name="Macias A.M."/>
            <person name="Carter-House D."/>
            <person name="Lovett B."/>
            <person name="Kasson L.R."/>
            <person name="Berry K."/>
            <person name="Grigoriev I."/>
            <person name="Chang Y."/>
            <person name="Spatafora J."/>
            <person name="Kasson M.T."/>
        </authorList>
    </citation>
    <scope>NUCLEOTIDE SEQUENCE</scope>
    <source>
        <strain evidence="5">NRRL A-21654</strain>
    </source>
</reference>
<evidence type="ECO:0000313" key="6">
    <source>
        <dbReference type="Proteomes" id="UP000605846"/>
    </source>
</evidence>
<dbReference type="InterPro" id="IPR000644">
    <property type="entry name" value="CBS_dom"/>
</dbReference>
<proteinExistence type="predicted"/>
<dbReference type="OrthoDB" id="449052at2759"/>
<evidence type="ECO:0000256" key="2">
    <source>
        <dbReference type="ARBA" id="ARBA00023122"/>
    </source>
</evidence>
<protein>
    <submittedName>
        <fullName evidence="5">AMP-activated serine/threonine-protein kinase regulatory subunit</fullName>
    </submittedName>
</protein>
<evidence type="ECO:0000256" key="3">
    <source>
        <dbReference type="PROSITE-ProRule" id="PRU00703"/>
    </source>
</evidence>
<dbReference type="InterPro" id="IPR050511">
    <property type="entry name" value="AMPK_gamma/SDS23_families"/>
</dbReference>
<evidence type="ECO:0000259" key="4">
    <source>
        <dbReference type="PROSITE" id="PS51371"/>
    </source>
</evidence>
<organism evidence="5 6">
    <name type="scientific">Apophysomyces ossiformis</name>
    <dbReference type="NCBI Taxonomy" id="679940"/>
    <lineage>
        <taxon>Eukaryota</taxon>
        <taxon>Fungi</taxon>
        <taxon>Fungi incertae sedis</taxon>
        <taxon>Mucoromycota</taxon>
        <taxon>Mucoromycotina</taxon>
        <taxon>Mucoromycetes</taxon>
        <taxon>Mucorales</taxon>
        <taxon>Mucorineae</taxon>
        <taxon>Mucoraceae</taxon>
        <taxon>Apophysomyces</taxon>
    </lineage>
</organism>
<dbReference type="EMBL" id="JABAYA010000137">
    <property type="protein sequence ID" value="KAF7723865.1"/>
    <property type="molecule type" value="Genomic_DNA"/>
</dbReference>
<keyword evidence="1" id="KW-0677">Repeat</keyword>
<dbReference type="SMART" id="SM00116">
    <property type="entry name" value="CBS"/>
    <property type="match status" value="3"/>
</dbReference>